<reference evidence="2 3" key="1">
    <citation type="submission" date="2018-04" db="EMBL/GenBank/DDBJ databases">
        <title>Denitrifier Microvirgula.</title>
        <authorList>
            <person name="Anderson E."/>
            <person name="Jang J."/>
            <person name="Ishii S."/>
        </authorList>
    </citation>
    <scope>NUCLEOTIDE SEQUENCE [LARGE SCALE GENOMIC DNA]</scope>
    <source>
        <strain evidence="2 3">BE2.4</strain>
    </source>
</reference>
<feature type="transmembrane region" description="Helical" evidence="1">
    <location>
        <begin position="96"/>
        <end position="115"/>
    </location>
</feature>
<evidence type="ECO:0008006" key="4">
    <source>
        <dbReference type="Google" id="ProtNLM"/>
    </source>
</evidence>
<gene>
    <name evidence="2" type="ORF">DAI18_12850</name>
</gene>
<keyword evidence="1" id="KW-0472">Membrane</keyword>
<accession>A0A2S0PBR0</accession>
<dbReference type="KEGG" id="maer:DAI18_12850"/>
<evidence type="ECO:0000256" key="1">
    <source>
        <dbReference type="SAM" id="Phobius"/>
    </source>
</evidence>
<dbReference type="EMBL" id="CP028519">
    <property type="protein sequence ID" value="AVY94829.1"/>
    <property type="molecule type" value="Genomic_DNA"/>
</dbReference>
<keyword evidence="1" id="KW-1133">Transmembrane helix</keyword>
<feature type="transmembrane region" description="Helical" evidence="1">
    <location>
        <begin position="156"/>
        <end position="178"/>
    </location>
</feature>
<protein>
    <recommendedName>
        <fullName evidence="4">RHS repeat-associated core domain-containing protein</fullName>
    </recommendedName>
</protein>
<name>A0A2S0PBR0_9NEIS</name>
<proteinExistence type="predicted"/>
<dbReference type="InterPro" id="IPR022385">
    <property type="entry name" value="Rhs_assc_core"/>
</dbReference>
<organism evidence="2 3">
    <name type="scientific">Microvirgula aerodenitrificans</name>
    <dbReference type="NCBI Taxonomy" id="57480"/>
    <lineage>
        <taxon>Bacteria</taxon>
        <taxon>Pseudomonadati</taxon>
        <taxon>Pseudomonadota</taxon>
        <taxon>Betaproteobacteria</taxon>
        <taxon>Neisseriales</taxon>
        <taxon>Aquaspirillaceae</taxon>
        <taxon>Microvirgula</taxon>
    </lineage>
</organism>
<keyword evidence="3" id="KW-1185">Reference proteome</keyword>
<keyword evidence="1" id="KW-0812">Transmembrane</keyword>
<sequence length="339" mass="35512">MTMSTAPYRLQNRPLTDARPLIGMHGERLDWIGPRSQLYHLGNGVRSYAPTMQSFLSMDPFSPFSAGGTNAYGFCGNDPINHSDPSGFLSEWATNVLWLGALNIFLSILSFGLAAGVLAGLAYVMAASSMLLGVGSGLTGILSAAFEERDPELSRLLGLISVGMGIGAGLTAVGATAAGKLLATGRIASRNAALTSGDVRIGKMTLQADDYCDVINSHGAPFTTQTSSPVSGGTLGRQLLQAGLERTDKPLRLASCYSAVGGRHASQAQRIANLTGRNTIGYYGRVNSMAQGTVVSGSTQRTLFSPQVGMAATRTAVLNEAGSMLMRPLVFLRNPTAFI</sequence>
<evidence type="ECO:0000313" key="3">
    <source>
        <dbReference type="Proteomes" id="UP000244173"/>
    </source>
</evidence>
<feature type="transmembrane region" description="Helical" evidence="1">
    <location>
        <begin position="121"/>
        <end position="144"/>
    </location>
</feature>
<dbReference type="AlphaFoldDB" id="A0A2S0PBR0"/>
<dbReference type="NCBIfam" id="TIGR03696">
    <property type="entry name" value="Rhs_assc_core"/>
    <property type="match status" value="1"/>
</dbReference>
<dbReference type="Gene3D" id="2.180.10.10">
    <property type="entry name" value="RHS repeat-associated core"/>
    <property type="match status" value="1"/>
</dbReference>
<dbReference type="Proteomes" id="UP000244173">
    <property type="component" value="Chromosome"/>
</dbReference>
<evidence type="ECO:0000313" key="2">
    <source>
        <dbReference type="EMBL" id="AVY94829.1"/>
    </source>
</evidence>